<evidence type="ECO:0000313" key="3">
    <source>
        <dbReference type="Proteomes" id="UP001597361"/>
    </source>
</evidence>
<gene>
    <name evidence="2" type="ORF">ACFSKL_18610</name>
</gene>
<feature type="signal peptide" evidence="1">
    <location>
        <begin position="1"/>
        <end position="23"/>
    </location>
</feature>
<comment type="caution">
    <text evidence="2">The sequence shown here is derived from an EMBL/GenBank/DDBJ whole genome shotgun (WGS) entry which is preliminary data.</text>
</comment>
<evidence type="ECO:0000256" key="1">
    <source>
        <dbReference type="SAM" id="SignalP"/>
    </source>
</evidence>
<protein>
    <recommendedName>
        <fullName evidence="4">WD40-like Beta Propeller Repeat</fullName>
    </recommendedName>
</protein>
<organism evidence="2 3">
    <name type="scientific">Belliella marina</name>
    <dbReference type="NCBI Taxonomy" id="1644146"/>
    <lineage>
        <taxon>Bacteria</taxon>
        <taxon>Pseudomonadati</taxon>
        <taxon>Bacteroidota</taxon>
        <taxon>Cytophagia</taxon>
        <taxon>Cytophagales</taxon>
        <taxon>Cyclobacteriaceae</taxon>
        <taxon>Belliella</taxon>
    </lineage>
</organism>
<name>A0ABW4VRG8_9BACT</name>
<sequence>MKKNSKITLCLACLCLQLTNVLAQEIQRVEIAHDKLNEFVNLRDFCISSANDEIYFTIQSPFQEISQIAYMKKTNGEWTSPELMAFSNKFSDLEPFLSPDQTKLYFASNRPLNDTSNTEKDYDIWYIERADKQSPWSIPINLGEPINTGQDEFYPSVSKNGNLYFTLDSPSGMGKDDIYFSEFKDGIYLQPHLLDSAINSPGYEFNAFVSKNEDFLIFTKYNSEDGFGSGDLYISTKDINNNWTQAENLGSGINTKFMEYCPFYDEENEILYFTSRRNNIEKRTFENFESLKSYLTESENGLSKIYKVKYKVNKPER</sequence>
<feature type="chain" id="PRO_5045654933" description="WD40-like Beta Propeller Repeat" evidence="1">
    <location>
        <begin position="24"/>
        <end position="317"/>
    </location>
</feature>
<dbReference type="Gene3D" id="2.120.10.30">
    <property type="entry name" value="TolB, C-terminal domain"/>
    <property type="match status" value="1"/>
</dbReference>
<evidence type="ECO:0000313" key="2">
    <source>
        <dbReference type="EMBL" id="MFD2036824.1"/>
    </source>
</evidence>
<dbReference type="InterPro" id="IPR011659">
    <property type="entry name" value="WD40"/>
</dbReference>
<dbReference type="SUPFAM" id="SSF82171">
    <property type="entry name" value="DPP6 N-terminal domain-like"/>
    <property type="match status" value="1"/>
</dbReference>
<dbReference type="Proteomes" id="UP001597361">
    <property type="component" value="Unassembled WGS sequence"/>
</dbReference>
<dbReference type="Pfam" id="PF07676">
    <property type="entry name" value="PD40"/>
    <property type="match status" value="2"/>
</dbReference>
<accession>A0ABW4VRG8</accession>
<dbReference type="RefSeq" id="WP_376888239.1">
    <property type="nucleotide sequence ID" value="NZ_JBHUHR010000045.1"/>
</dbReference>
<dbReference type="EMBL" id="JBHUHR010000045">
    <property type="protein sequence ID" value="MFD2036824.1"/>
    <property type="molecule type" value="Genomic_DNA"/>
</dbReference>
<keyword evidence="1" id="KW-0732">Signal</keyword>
<reference evidence="3" key="1">
    <citation type="journal article" date="2019" name="Int. J. Syst. Evol. Microbiol.">
        <title>The Global Catalogue of Microorganisms (GCM) 10K type strain sequencing project: providing services to taxonomists for standard genome sequencing and annotation.</title>
        <authorList>
            <consortium name="The Broad Institute Genomics Platform"/>
            <consortium name="The Broad Institute Genome Sequencing Center for Infectious Disease"/>
            <person name="Wu L."/>
            <person name="Ma J."/>
        </authorList>
    </citation>
    <scope>NUCLEOTIDE SEQUENCE [LARGE SCALE GENOMIC DNA]</scope>
    <source>
        <strain evidence="3">CGMCC 1.15180</strain>
    </source>
</reference>
<evidence type="ECO:0008006" key="4">
    <source>
        <dbReference type="Google" id="ProtNLM"/>
    </source>
</evidence>
<keyword evidence="3" id="KW-1185">Reference proteome</keyword>
<proteinExistence type="predicted"/>
<dbReference type="InterPro" id="IPR011042">
    <property type="entry name" value="6-blade_b-propeller_TolB-like"/>
</dbReference>